<evidence type="ECO:0000313" key="3">
    <source>
        <dbReference type="Proteomes" id="UP000230159"/>
    </source>
</evidence>
<gene>
    <name evidence="2" type="ORF">COW86_02450</name>
</gene>
<dbReference type="GO" id="GO:0003676">
    <property type="term" value="F:nucleic acid binding"/>
    <property type="evidence" value="ECO:0007669"/>
    <property type="project" value="InterPro"/>
</dbReference>
<dbReference type="Gene3D" id="3.30.420.10">
    <property type="entry name" value="Ribonuclease H-like superfamily/Ribonuclease H"/>
    <property type="match status" value="1"/>
</dbReference>
<evidence type="ECO:0000313" key="2">
    <source>
        <dbReference type="EMBL" id="PIP75673.1"/>
    </source>
</evidence>
<dbReference type="PROSITE" id="PS50994">
    <property type="entry name" value="INTEGRASE"/>
    <property type="match status" value="1"/>
</dbReference>
<dbReference type="AlphaFoldDB" id="A0A2H0D0J5"/>
<sequence length="313" mass="36877">MIWPLPWLWFNTFAPPCGKLRYMPYTMNPHLPRLRFETANLVLKQGWSMRQAARYTGFDHTTISRWVKKASLSNRWIIPTESSRPKSHPLTLSSEIVAAILAHRHQHHRCAEVIHHQLNKDGLIVSLSSVKRTLKRHHYTYPSKWKKWHTYPARPIPEKPGILVEIDSMQEGLPNEGLYLYALIDLCSRWAYAKPVIKVNSWQSVSFYHEARQAASFEFRMIQSDHGSEFAKWFSQQLISDGVDHRHSRVRRPTDNGHIERFIRTIQQECLARTPRSLSAWQRAMPEFIHYYNTERPHMGLNMKTPMEVVQSY</sequence>
<dbReference type="PANTHER" id="PTHR46889">
    <property type="entry name" value="TRANSPOSASE INSF FOR INSERTION SEQUENCE IS3B-RELATED"/>
    <property type="match status" value="1"/>
</dbReference>
<dbReference type="Proteomes" id="UP000230159">
    <property type="component" value="Unassembled WGS sequence"/>
</dbReference>
<dbReference type="PANTHER" id="PTHR46889:SF4">
    <property type="entry name" value="TRANSPOSASE INSO FOR INSERTION SEQUENCE ELEMENT IS911B-RELATED"/>
    <property type="match status" value="1"/>
</dbReference>
<name>A0A2H0D0J5_9BACT</name>
<feature type="domain" description="Integrase catalytic" evidence="1">
    <location>
        <begin position="156"/>
        <end position="313"/>
    </location>
</feature>
<dbReference type="SUPFAM" id="SSF53098">
    <property type="entry name" value="Ribonuclease H-like"/>
    <property type="match status" value="1"/>
</dbReference>
<organism evidence="2 3">
    <name type="scientific">Candidatus Kuenenbacteria bacterium CG22_combo_CG10-13_8_21_14_all_39_9</name>
    <dbReference type="NCBI Taxonomy" id="1974621"/>
    <lineage>
        <taxon>Bacteria</taxon>
        <taxon>Candidatus Kueneniibacteriota</taxon>
    </lineage>
</organism>
<dbReference type="GO" id="GO:0015074">
    <property type="term" value="P:DNA integration"/>
    <property type="evidence" value="ECO:0007669"/>
    <property type="project" value="InterPro"/>
</dbReference>
<dbReference type="InterPro" id="IPR001584">
    <property type="entry name" value="Integrase_cat-core"/>
</dbReference>
<protein>
    <recommendedName>
        <fullName evidence="1">Integrase catalytic domain-containing protein</fullName>
    </recommendedName>
</protein>
<proteinExistence type="predicted"/>
<evidence type="ECO:0000259" key="1">
    <source>
        <dbReference type="PROSITE" id="PS50994"/>
    </source>
</evidence>
<dbReference type="InterPro" id="IPR050900">
    <property type="entry name" value="Transposase_IS3/IS150/IS904"/>
</dbReference>
<dbReference type="InterPro" id="IPR012337">
    <property type="entry name" value="RNaseH-like_sf"/>
</dbReference>
<dbReference type="EMBL" id="PCTN01000110">
    <property type="protein sequence ID" value="PIP75673.1"/>
    <property type="molecule type" value="Genomic_DNA"/>
</dbReference>
<dbReference type="InterPro" id="IPR009057">
    <property type="entry name" value="Homeodomain-like_sf"/>
</dbReference>
<reference evidence="2 3" key="1">
    <citation type="submission" date="2017-09" db="EMBL/GenBank/DDBJ databases">
        <title>Depth-based differentiation of microbial function through sediment-hosted aquifers and enrichment of novel symbionts in the deep terrestrial subsurface.</title>
        <authorList>
            <person name="Probst A.J."/>
            <person name="Ladd B."/>
            <person name="Jarett J.K."/>
            <person name="Geller-Mcgrath D.E."/>
            <person name="Sieber C.M."/>
            <person name="Emerson J.B."/>
            <person name="Anantharaman K."/>
            <person name="Thomas B.C."/>
            <person name="Malmstrom R."/>
            <person name="Stieglmeier M."/>
            <person name="Klingl A."/>
            <person name="Woyke T."/>
            <person name="Ryan C.M."/>
            <person name="Banfield J.F."/>
        </authorList>
    </citation>
    <scope>NUCLEOTIDE SEQUENCE [LARGE SCALE GENOMIC DNA]</scope>
    <source>
        <strain evidence="2">CG22_combo_CG10-13_8_21_14_all_39_9</strain>
    </source>
</reference>
<accession>A0A2H0D0J5</accession>
<comment type="caution">
    <text evidence="2">The sequence shown here is derived from an EMBL/GenBank/DDBJ whole genome shotgun (WGS) entry which is preliminary data.</text>
</comment>
<dbReference type="Pfam" id="PF13683">
    <property type="entry name" value="rve_3"/>
    <property type="match status" value="1"/>
</dbReference>
<dbReference type="SUPFAM" id="SSF46689">
    <property type="entry name" value="Homeodomain-like"/>
    <property type="match status" value="1"/>
</dbReference>
<dbReference type="InterPro" id="IPR036397">
    <property type="entry name" value="RNaseH_sf"/>
</dbReference>